<evidence type="ECO:0000256" key="5">
    <source>
        <dbReference type="ARBA" id="ARBA00023136"/>
    </source>
</evidence>
<comment type="function">
    <text evidence="9 10">Fluoride-specific ion channel. Important for reducing fluoride concentration in the cell, thus reducing its toxicity.</text>
</comment>
<keyword evidence="6 10" id="KW-0407">Ion channel</keyword>
<dbReference type="AlphaFoldDB" id="A0A1X0IB08"/>
<keyword evidence="2 10" id="KW-1003">Cell membrane</keyword>
<dbReference type="GO" id="GO:0046872">
    <property type="term" value="F:metal ion binding"/>
    <property type="evidence" value="ECO:0007669"/>
    <property type="project" value="UniProtKB-KW"/>
</dbReference>
<dbReference type="HAMAP" id="MF_00454">
    <property type="entry name" value="FluC"/>
    <property type="match status" value="1"/>
</dbReference>
<dbReference type="RefSeq" id="WP_083172542.1">
    <property type="nucleotide sequence ID" value="NZ_AP022619.1"/>
</dbReference>
<comment type="similarity">
    <text evidence="7 10">Belongs to the fluoride channel Fluc/FEX (TC 1.A.43) family.</text>
</comment>
<keyword evidence="10" id="KW-0479">Metal-binding</keyword>
<keyword evidence="12" id="KW-1185">Reference proteome</keyword>
<comment type="catalytic activity">
    <reaction evidence="8">
        <text>fluoride(in) = fluoride(out)</text>
        <dbReference type="Rhea" id="RHEA:76159"/>
        <dbReference type="ChEBI" id="CHEBI:17051"/>
    </reaction>
    <physiologicalReaction direction="left-to-right" evidence="8">
        <dbReference type="Rhea" id="RHEA:76160"/>
    </physiologicalReaction>
</comment>
<dbReference type="EMBL" id="MVIE01000016">
    <property type="protein sequence ID" value="ORB40254.1"/>
    <property type="molecule type" value="Genomic_DNA"/>
</dbReference>
<dbReference type="STRING" id="590652.BST39_14275"/>
<dbReference type="GO" id="GO:0062054">
    <property type="term" value="F:fluoride channel activity"/>
    <property type="evidence" value="ECO:0007669"/>
    <property type="project" value="UniProtKB-UniRule"/>
</dbReference>
<evidence type="ECO:0000256" key="10">
    <source>
        <dbReference type="HAMAP-Rule" id="MF_00454"/>
    </source>
</evidence>
<evidence type="ECO:0000256" key="7">
    <source>
        <dbReference type="ARBA" id="ARBA00035120"/>
    </source>
</evidence>
<name>A0A1X0IB08_9MYCO</name>
<proteinExistence type="inferred from homology"/>
<feature type="transmembrane region" description="Helical" evidence="10">
    <location>
        <begin position="6"/>
        <end position="29"/>
    </location>
</feature>
<sequence>MTASVVTTALVWGGVVILGGLGSVLRFVVDCAVGRRIARSFPFGTLVVNISGAALLGFLGGLALSREAALLAGTAFVGAYTTFSTWMLETQRLGEERQVRAAFANIVVSVALGEAAAFLAQRVAEGL</sequence>
<keyword evidence="3 10" id="KW-0812">Transmembrane</keyword>
<dbReference type="GO" id="GO:0140114">
    <property type="term" value="P:cellular detoxification of fluoride"/>
    <property type="evidence" value="ECO:0007669"/>
    <property type="project" value="UniProtKB-UniRule"/>
</dbReference>
<protein>
    <recommendedName>
        <fullName evidence="10">Fluoride-specific ion channel FluC</fullName>
    </recommendedName>
</protein>
<evidence type="ECO:0000256" key="8">
    <source>
        <dbReference type="ARBA" id="ARBA00035585"/>
    </source>
</evidence>
<comment type="activity regulation">
    <text evidence="10">Na(+) is not transported, but it plays an essential structural role and its presence is essential for fluoride channel function.</text>
</comment>
<reference evidence="11 12" key="1">
    <citation type="submission" date="2017-02" db="EMBL/GenBank/DDBJ databases">
        <title>The new phylogeny of genus Mycobacterium.</title>
        <authorList>
            <person name="Tortoli E."/>
            <person name="Trovato A."/>
            <person name="Cirillo D.M."/>
        </authorList>
    </citation>
    <scope>NUCLEOTIDE SEQUENCE [LARGE SCALE GENOMIC DNA]</scope>
    <source>
        <strain evidence="11 12">DSM 45000</strain>
    </source>
</reference>
<evidence type="ECO:0000256" key="4">
    <source>
        <dbReference type="ARBA" id="ARBA00022989"/>
    </source>
</evidence>
<feature type="transmembrane region" description="Helical" evidence="10">
    <location>
        <begin position="68"/>
        <end position="88"/>
    </location>
</feature>
<dbReference type="NCBIfam" id="NF010824">
    <property type="entry name" value="PRK14228.1"/>
    <property type="match status" value="1"/>
</dbReference>
<keyword evidence="4 10" id="KW-1133">Transmembrane helix</keyword>
<dbReference type="Proteomes" id="UP000192513">
    <property type="component" value="Unassembled WGS sequence"/>
</dbReference>
<accession>A0A1X0IB08</accession>
<keyword evidence="10" id="KW-0915">Sodium</keyword>
<feature type="binding site" evidence="10">
    <location>
        <position position="81"/>
    </location>
    <ligand>
        <name>Na(+)</name>
        <dbReference type="ChEBI" id="CHEBI:29101"/>
        <note>structural</note>
    </ligand>
</feature>
<feature type="transmembrane region" description="Helical" evidence="10">
    <location>
        <begin position="100"/>
        <end position="120"/>
    </location>
</feature>
<organism evidence="11 12">
    <name type="scientific">Mycobacterium paraseoulense</name>
    <dbReference type="NCBI Taxonomy" id="590652"/>
    <lineage>
        <taxon>Bacteria</taxon>
        <taxon>Bacillati</taxon>
        <taxon>Actinomycetota</taxon>
        <taxon>Actinomycetes</taxon>
        <taxon>Mycobacteriales</taxon>
        <taxon>Mycobacteriaceae</taxon>
        <taxon>Mycobacterium</taxon>
    </lineage>
</organism>
<keyword evidence="10" id="KW-0813">Transport</keyword>
<dbReference type="Pfam" id="PF02537">
    <property type="entry name" value="CRCB"/>
    <property type="match status" value="1"/>
</dbReference>
<dbReference type="PANTHER" id="PTHR28259:SF1">
    <property type="entry name" value="FLUORIDE EXPORT PROTEIN 1-RELATED"/>
    <property type="match status" value="1"/>
</dbReference>
<dbReference type="InterPro" id="IPR003691">
    <property type="entry name" value="FluC"/>
</dbReference>
<feature type="binding site" evidence="10">
    <location>
        <position position="78"/>
    </location>
    <ligand>
        <name>Na(+)</name>
        <dbReference type="ChEBI" id="CHEBI:29101"/>
        <note>structural</note>
    </ligand>
</feature>
<comment type="caution">
    <text evidence="11">The sequence shown here is derived from an EMBL/GenBank/DDBJ whole genome shotgun (WGS) entry which is preliminary data.</text>
</comment>
<keyword evidence="5 10" id="KW-0472">Membrane</keyword>
<dbReference type="OrthoDB" id="5148600at2"/>
<evidence type="ECO:0000313" key="12">
    <source>
        <dbReference type="Proteomes" id="UP000192513"/>
    </source>
</evidence>
<evidence type="ECO:0000256" key="3">
    <source>
        <dbReference type="ARBA" id="ARBA00022692"/>
    </source>
</evidence>
<evidence type="ECO:0000256" key="6">
    <source>
        <dbReference type="ARBA" id="ARBA00023303"/>
    </source>
</evidence>
<evidence type="ECO:0000256" key="1">
    <source>
        <dbReference type="ARBA" id="ARBA00004651"/>
    </source>
</evidence>
<evidence type="ECO:0000256" key="2">
    <source>
        <dbReference type="ARBA" id="ARBA00022475"/>
    </source>
</evidence>
<feature type="transmembrane region" description="Helical" evidence="10">
    <location>
        <begin position="41"/>
        <end position="62"/>
    </location>
</feature>
<evidence type="ECO:0000256" key="9">
    <source>
        <dbReference type="ARBA" id="ARBA00049940"/>
    </source>
</evidence>
<keyword evidence="10" id="KW-0406">Ion transport</keyword>
<comment type="subcellular location">
    <subcellularLocation>
        <location evidence="1 10">Cell membrane</location>
        <topology evidence="1 10">Multi-pass membrane protein</topology>
    </subcellularLocation>
</comment>
<dbReference type="PANTHER" id="PTHR28259">
    <property type="entry name" value="FLUORIDE EXPORT PROTEIN 1-RELATED"/>
    <property type="match status" value="1"/>
</dbReference>
<gene>
    <name evidence="10" type="primary">fluC</name>
    <name evidence="10" type="synonym">crcB</name>
    <name evidence="11" type="ORF">BST39_14275</name>
</gene>
<evidence type="ECO:0000313" key="11">
    <source>
        <dbReference type="EMBL" id="ORB40254.1"/>
    </source>
</evidence>
<dbReference type="GO" id="GO:0005886">
    <property type="term" value="C:plasma membrane"/>
    <property type="evidence" value="ECO:0007669"/>
    <property type="project" value="UniProtKB-SubCell"/>
</dbReference>